<evidence type="ECO:0000313" key="2">
    <source>
        <dbReference type="Proteomes" id="UP000023561"/>
    </source>
</evidence>
<sequence length="56" mass="6587">MTYCSLDWMKISEALDRTYECLVQQNADSEHLKQIEAAKNMWKQAFTYRISSPLKA</sequence>
<accession>A0A023DIK9</accession>
<dbReference type="AlphaFoldDB" id="A0A023DIK9"/>
<gene>
    <name evidence="1" type="ORF">GCA01S_058_00030</name>
</gene>
<reference evidence="1 2" key="1">
    <citation type="submission" date="2014-04" db="EMBL/GenBank/DDBJ databases">
        <title>Whole genome shotgun sequence of Geobacillus caldoxylosilyticus NBRC 107762.</title>
        <authorList>
            <person name="Hosoyama A."/>
            <person name="Hosoyama Y."/>
            <person name="Katano-Makiyama Y."/>
            <person name="Tsuchikane K."/>
            <person name="Ohji S."/>
            <person name="Ichikawa N."/>
            <person name="Yamazoe A."/>
            <person name="Fujita N."/>
        </authorList>
    </citation>
    <scope>NUCLEOTIDE SEQUENCE [LARGE SCALE GENOMIC DNA]</scope>
    <source>
        <strain evidence="1 2">NBRC 107762</strain>
    </source>
</reference>
<proteinExistence type="predicted"/>
<dbReference type="EMBL" id="BAWO01000058">
    <property type="protein sequence ID" value="GAJ41115.1"/>
    <property type="molecule type" value="Genomic_DNA"/>
</dbReference>
<organism evidence="1 2">
    <name type="scientific">Parageobacillus caldoxylosilyticus NBRC 107762</name>
    <dbReference type="NCBI Taxonomy" id="1220594"/>
    <lineage>
        <taxon>Bacteria</taxon>
        <taxon>Bacillati</taxon>
        <taxon>Bacillota</taxon>
        <taxon>Bacilli</taxon>
        <taxon>Bacillales</taxon>
        <taxon>Anoxybacillaceae</taxon>
        <taxon>Saccharococcus</taxon>
    </lineage>
</organism>
<protein>
    <submittedName>
        <fullName evidence="1">Uncharacterized protein</fullName>
    </submittedName>
</protein>
<keyword evidence="2" id="KW-1185">Reference proteome</keyword>
<evidence type="ECO:0000313" key="1">
    <source>
        <dbReference type="EMBL" id="GAJ41115.1"/>
    </source>
</evidence>
<comment type="caution">
    <text evidence="1">The sequence shown here is derived from an EMBL/GenBank/DDBJ whole genome shotgun (WGS) entry which is preliminary data.</text>
</comment>
<dbReference type="Proteomes" id="UP000023561">
    <property type="component" value="Unassembled WGS sequence"/>
</dbReference>
<name>A0A023DIK9_9BACL</name>